<gene>
    <name evidence="3" type="ORF">Rsub_07852</name>
</gene>
<feature type="region of interest" description="Disordered" evidence="1">
    <location>
        <begin position="214"/>
        <end position="254"/>
    </location>
</feature>
<dbReference type="OrthoDB" id="21470at2759"/>
<feature type="region of interest" description="Disordered" evidence="1">
    <location>
        <begin position="1"/>
        <end position="103"/>
    </location>
</feature>
<sequence length="254" mass="25354">MASKPRTARGFVKGDTLTFDDGDAPVLPAKRRPASAATAAAAPPAQRPAKRRAEPAAAAPAAAAPAADPGGKGWQLLRKAGWRPGAGLGKHEHGDVAPLAPRAQRGTRGVGFEQGLVLIDGKLLAEQPEAAAAAGAAAGSAAAGAAPPGPAAAAQARAARPAGPLTEAADRRRRGRKGGGGGGGDGAQLPPEVLTAAARQEADNRKLKAIQAALRREFSAPTTDAGGDTNPLTRRNKLSATNPLLGDGDDDDDF</sequence>
<feature type="domain" description="G-patch" evidence="2">
    <location>
        <begin position="69"/>
        <end position="115"/>
    </location>
</feature>
<feature type="compositionally biased region" description="Polar residues" evidence="1">
    <location>
        <begin position="230"/>
        <end position="242"/>
    </location>
</feature>
<comment type="caution">
    <text evidence="3">The sequence shown here is derived from an EMBL/GenBank/DDBJ whole genome shotgun (WGS) entry which is preliminary data.</text>
</comment>
<dbReference type="AlphaFoldDB" id="A0A2V0P980"/>
<dbReference type="SMART" id="SM00443">
    <property type="entry name" value="G_patch"/>
    <property type="match status" value="1"/>
</dbReference>
<dbReference type="InParanoid" id="A0A2V0P980"/>
<organism evidence="3 4">
    <name type="scientific">Raphidocelis subcapitata</name>
    <dbReference type="NCBI Taxonomy" id="307507"/>
    <lineage>
        <taxon>Eukaryota</taxon>
        <taxon>Viridiplantae</taxon>
        <taxon>Chlorophyta</taxon>
        <taxon>core chlorophytes</taxon>
        <taxon>Chlorophyceae</taxon>
        <taxon>CS clade</taxon>
        <taxon>Sphaeropleales</taxon>
        <taxon>Selenastraceae</taxon>
        <taxon>Raphidocelis</taxon>
    </lineage>
</organism>
<feature type="compositionally biased region" description="Low complexity" evidence="1">
    <location>
        <begin position="137"/>
        <end position="164"/>
    </location>
</feature>
<dbReference type="InterPro" id="IPR000467">
    <property type="entry name" value="G_patch_dom"/>
</dbReference>
<dbReference type="EMBL" id="BDRX01000065">
    <property type="protein sequence ID" value="GBF95502.1"/>
    <property type="molecule type" value="Genomic_DNA"/>
</dbReference>
<accession>A0A2V0P980</accession>
<reference evidence="3 4" key="1">
    <citation type="journal article" date="2018" name="Sci. Rep.">
        <title>Raphidocelis subcapitata (=Pseudokirchneriella subcapitata) provides an insight into genome evolution and environmental adaptations in the Sphaeropleales.</title>
        <authorList>
            <person name="Suzuki S."/>
            <person name="Yamaguchi H."/>
            <person name="Nakajima N."/>
            <person name="Kawachi M."/>
        </authorList>
    </citation>
    <scope>NUCLEOTIDE SEQUENCE [LARGE SCALE GENOMIC DNA]</scope>
    <source>
        <strain evidence="3 4">NIES-35</strain>
    </source>
</reference>
<dbReference type="GO" id="GO:0003676">
    <property type="term" value="F:nucleic acid binding"/>
    <property type="evidence" value="ECO:0007669"/>
    <property type="project" value="InterPro"/>
</dbReference>
<evidence type="ECO:0000313" key="4">
    <source>
        <dbReference type="Proteomes" id="UP000247498"/>
    </source>
</evidence>
<dbReference type="Proteomes" id="UP000247498">
    <property type="component" value="Unassembled WGS sequence"/>
</dbReference>
<evidence type="ECO:0000256" key="1">
    <source>
        <dbReference type="SAM" id="MobiDB-lite"/>
    </source>
</evidence>
<dbReference type="Pfam" id="PF01585">
    <property type="entry name" value="G-patch"/>
    <property type="match status" value="1"/>
</dbReference>
<dbReference type="PROSITE" id="PS50174">
    <property type="entry name" value="G_PATCH"/>
    <property type="match status" value="1"/>
</dbReference>
<feature type="compositionally biased region" description="Low complexity" evidence="1">
    <location>
        <begin position="34"/>
        <end position="44"/>
    </location>
</feature>
<evidence type="ECO:0000313" key="3">
    <source>
        <dbReference type="EMBL" id="GBF95502.1"/>
    </source>
</evidence>
<protein>
    <recommendedName>
        <fullName evidence="2">G-patch domain-containing protein</fullName>
    </recommendedName>
</protein>
<dbReference type="STRING" id="307507.A0A2V0P980"/>
<feature type="compositionally biased region" description="Low complexity" evidence="1">
    <location>
        <begin position="55"/>
        <end position="67"/>
    </location>
</feature>
<feature type="region of interest" description="Disordered" evidence="1">
    <location>
        <begin position="137"/>
        <end position="202"/>
    </location>
</feature>
<name>A0A2V0P980_9CHLO</name>
<proteinExistence type="predicted"/>
<keyword evidence="4" id="KW-1185">Reference proteome</keyword>
<evidence type="ECO:0000259" key="2">
    <source>
        <dbReference type="PROSITE" id="PS50174"/>
    </source>
</evidence>